<evidence type="ECO:0000313" key="3">
    <source>
        <dbReference type="Proteomes" id="UP000238479"/>
    </source>
</evidence>
<keyword evidence="3" id="KW-1185">Reference proteome</keyword>
<proteinExistence type="predicted"/>
<sequence>MTNPRKKAFGFSDGVFRPNGEHSDETPEVGCSIHIVGMKVQFQHTYYFTF</sequence>
<reference evidence="2 3" key="1">
    <citation type="journal article" date="2018" name="Nat. Genet.">
        <title>The Rosa genome provides new insights in the design of modern roses.</title>
        <authorList>
            <person name="Bendahmane M."/>
        </authorList>
    </citation>
    <scope>NUCLEOTIDE SEQUENCE [LARGE SCALE GENOMIC DNA]</scope>
    <source>
        <strain evidence="3">cv. Old Blush</strain>
    </source>
</reference>
<evidence type="ECO:0000256" key="1">
    <source>
        <dbReference type="SAM" id="MobiDB-lite"/>
    </source>
</evidence>
<comment type="caution">
    <text evidence="2">The sequence shown here is derived from an EMBL/GenBank/DDBJ whole genome shotgun (WGS) entry which is preliminary data.</text>
</comment>
<accession>A0A2P6Q649</accession>
<gene>
    <name evidence="2" type="ORF">RchiOBHm_Chr5g0016221</name>
</gene>
<organism evidence="2 3">
    <name type="scientific">Rosa chinensis</name>
    <name type="common">China rose</name>
    <dbReference type="NCBI Taxonomy" id="74649"/>
    <lineage>
        <taxon>Eukaryota</taxon>
        <taxon>Viridiplantae</taxon>
        <taxon>Streptophyta</taxon>
        <taxon>Embryophyta</taxon>
        <taxon>Tracheophyta</taxon>
        <taxon>Spermatophyta</taxon>
        <taxon>Magnoliopsida</taxon>
        <taxon>eudicotyledons</taxon>
        <taxon>Gunneridae</taxon>
        <taxon>Pentapetalae</taxon>
        <taxon>rosids</taxon>
        <taxon>fabids</taxon>
        <taxon>Rosales</taxon>
        <taxon>Rosaceae</taxon>
        <taxon>Rosoideae</taxon>
        <taxon>Rosoideae incertae sedis</taxon>
        <taxon>Rosa</taxon>
    </lineage>
</organism>
<dbReference type="EMBL" id="PDCK01000043">
    <property type="protein sequence ID" value="PRQ29661.1"/>
    <property type="molecule type" value="Genomic_DNA"/>
</dbReference>
<protein>
    <submittedName>
        <fullName evidence="2">Uncharacterized protein</fullName>
    </submittedName>
</protein>
<evidence type="ECO:0000313" key="2">
    <source>
        <dbReference type="EMBL" id="PRQ29661.1"/>
    </source>
</evidence>
<feature type="region of interest" description="Disordered" evidence="1">
    <location>
        <begin position="1"/>
        <end position="27"/>
    </location>
</feature>
<dbReference type="Proteomes" id="UP000238479">
    <property type="component" value="Chromosome 5"/>
</dbReference>
<dbReference type="AlphaFoldDB" id="A0A2P6Q649"/>
<name>A0A2P6Q649_ROSCH</name>
<dbReference type="Gramene" id="PRQ29661">
    <property type="protein sequence ID" value="PRQ29661"/>
    <property type="gene ID" value="RchiOBHm_Chr5g0016221"/>
</dbReference>